<reference evidence="8" key="2">
    <citation type="submission" date="2016-06" db="EMBL/GenBank/DDBJ databases">
        <authorList>
            <person name="Rodrigo-Torres Lidia"/>
            <person name="Arahal R.David."/>
        </authorList>
    </citation>
    <scope>NUCLEOTIDE SEQUENCE [LARGE SCALE GENOMIC DNA]</scope>
    <source>
        <strain evidence="8">CECT 7223</strain>
    </source>
</reference>
<dbReference type="InterPro" id="IPR006311">
    <property type="entry name" value="TAT_signal"/>
</dbReference>
<evidence type="ECO:0000256" key="1">
    <source>
        <dbReference type="ARBA" id="ARBA00022714"/>
    </source>
</evidence>
<evidence type="ECO:0000256" key="2">
    <source>
        <dbReference type="ARBA" id="ARBA00022723"/>
    </source>
</evidence>
<evidence type="ECO:0000256" key="3">
    <source>
        <dbReference type="ARBA" id="ARBA00023004"/>
    </source>
</evidence>
<dbReference type="Gene3D" id="2.102.10.10">
    <property type="entry name" value="Rieske [2Fe-2S] iron-sulphur domain"/>
    <property type="match status" value="1"/>
</dbReference>
<dbReference type="EMBL" id="FLQP01000061">
    <property type="protein sequence ID" value="SBS67373.1"/>
    <property type="molecule type" value="Genomic_DNA"/>
</dbReference>
<dbReference type="EC" id="1.20.9.1" evidence="6 7"/>
<keyword evidence="3" id="KW-0408">Iron</keyword>
<evidence type="ECO:0000256" key="4">
    <source>
        <dbReference type="ARBA" id="ARBA00023014"/>
    </source>
</evidence>
<dbReference type="PROSITE" id="PS51318">
    <property type="entry name" value="TAT"/>
    <property type="match status" value="1"/>
</dbReference>
<dbReference type="GO" id="GO:0051537">
    <property type="term" value="F:2 iron, 2 sulfur cluster binding"/>
    <property type="evidence" value="ECO:0007669"/>
    <property type="project" value="UniProtKB-KW"/>
</dbReference>
<keyword evidence="1" id="KW-0001">2Fe-2S</keyword>
<name>A0A1C3J121_9VIBR</name>
<dbReference type="InterPro" id="IPR036922">
    <property type="entry name" value="Rieske_2Fe-2S_sf"/>
</dbReference>
<dbReference type="InterPro" id="IPR014067">
    <property type="entry name" value="AioB/IdrB_ssu"/>
</dbReference>
<proteinExistence type="predicted"/>
<evidence type="ECO:0000259" key="5">
    <source>
        <dbReference type="PROSITE" id="PS51296"/>
    </source>
</evidence>
<dbReference type="InterPro" id="IPR017941">
    <property type="entry name" value="Rieske_2Fe-2S"/>
</dbReference>
<reference evidence="7" key="1">
    <citation type="submission" date="2016-06" db="EMBL/GenBank/DDBJ databases">
        <authorList>
            <person name="Kjaerup R.B."/>
            <person name="Dalgaard T.S."/>
            <person name="Juul-Madsen H.R."/>
        </authorList>
    </citation>
    <scope>NUCLEOTIDE SEQUENCE [LARGE SCALE GENOMIC DNA]</scope>
    <source>
        <strain evidence="7">CECT 7223</strain>
    </source>
</reference>
<keyword evidence="9" id="KW-1185">Reference proteome</keyword>
<protein>
    <submittedName>
        <fullName evidence="6">Arsenate reductase (Azurin) small subunit</fullName>
        <ecNumber evidence="6 7">1.20.9.1</ecNumber>
    </submittedName>
    <submittedName>
        <fullName evidence="7">Arsenite oxidase subunit AioB</fullName>
    </submittedName>
</protein>
<dbReference type="RefSeq" id="WP_065680018.1">
    <property type="nucleotide sequence ID" value="NZ_AP025461.1"/>
</dbReference>
<evidence type="ECO:0000313" key="7">
    <source>
        <dbReference type="EMBL" id="SBS67373.1"/>
    </source>
</evidence>
<keyword evidence="2" id="KW-0479">Metal-binding</keyword>
<reference evidence="6 9" key="3">
    <citation type="submission" date="2024-06" db="EMBL/GenBank/DDBJ databases">
        <authorList>
            <person name="Steensen K."/>
            <person name="Seneca J."/>
            <person name="Bartlau N."/>
            <person name="Yu A.X."/>
            <person name="Polz M.F."/>
        </authorList>
    </citation>
    <scope>NUCLEOTIDE SEQUENCE [LARGE SCALE GENOMIC DNA]</scope>
    <source>
        <strain evidence="6 9">1F9</strain>
    </source>
</reference>
<sequence length="194" mass="21221">MIANSEQNSSKRHNKCMMSRRDFLLYSGAATAVSMVPLTLFAGTDSETQVEGRIVGYPRKKIAKLSQLSNHIPVHFQYPDEGKNSIAMLVKSDIECGGGIGLQRDIVAYSMTCTHQGGPLTGAYKATGEHRIVGQCPFHLSTFDLRRHGIMVSGQAFESLPQVLLELEGDDIYAVGVMGLIFGRMENLIDVEVS</sequence>
<keyword evidence="4" id="KW-0411">Iron-sulfur</keyword>
<dbReference type="CDD" id="cd03476">
    <property type="entry name" value="Rieske_ArOX_small"/>
    <property type="match status" value="1"/>
</dbReference>
<evidence type="ECO:0000313" key="6">
    <source>
        <dbReference type="EMBL" id="MEZ8054267.1"/>
    </source>
</evidence>
<accession>A0A1C3J121</accession>
<dbReference type="GO" id="GO:0050611">
    <property type="term" value="F:arsenate reductase (azurin) activity"/>
    <property type="evidence" value="ECO:0007669"/>
    <property type="project" value="UniProtKB-EC"/>
</dbReference>
<evidence type="ECO:0000313" key="8">
    <source>
        <dbReference type="Proteomes" id="UP000092876"/>
    </source>
</evidence>
<dbReference type="NCBIfam" id="TIGR02694">
    <property type="entry name" value="arsenite_ox_S"/>
    <property type="match status" value="1"/>
</dbReference>
<dbReference type="AlphaFoldDB" id="A0A1C3J121"/>
<dbReference type="Proteomes" id="UP000092876">
    <property type="component" value="Unassembled WGS sequence"/>
</dbReference>
<dbReference type="GeneID" id="94235442"/>
<feature type="domain" description="Rieske" evidence="5">
    <location>
        <begin position="86"/>
        <end position="174"/>
    </location>
</feature>
<dbReference type="PROSITE" id="PS51296">
    <property type="entry name" value="RIESKE"/>
    <property type="match status" value="1"/>
</dbReference>
<organism evidence="7 8">
    <name type="scientific">Vibrio atlanticus</name>
    <dbReference type="NCBI Taxonomy" id="693153"/>
    <lineage>
        <taxon>Bacteria</taxon>
        <taxon>Pseudomonadati</taxon>
        <taxon>Pseudomonadota</taxon>
        <taxon>Gammaproteobacteria</taxon>
        <taxon>Vibrionales</taxon>
        <taxon>Vibrionaceae</taxon>
        <taxon>Vibrio</taxon>
    </lineage>
</organism>
<dbReference type="EMBL" id="JBGOOL010000038">
    <property type="protein sequence ID" value="MEZ8054267.1"/>
    <property type="molecule type" value="Genomic_DNA"/>
</dbReference>
<dbReference type="SUPFAM" id="SSF50022">
    <property type="entry name" value="ISP domain"/>
    <property type="match status" value="1"/>
</dbReference>
<evidence type="ECO:0000313" key="9">
    <source>
        <dbReference type="Proteomes" id="UP001569175"/>
    </source>
</evidence>
<dbReference type="GO" id="GO:0046872">
    <property type="term" value="F:metal ion binding"/>
    <property type="evidence" value="ECO:0007669"/>
    <property type="project" value="UniProtKB-KW"/>
</dbReference>
<gene>
    <name evidence="7" type="primary">aioB</name>
    <name evidence="6" type="ORF">ACED57_14060</name>
    <name evidence="7" type="ORF">VAT7223_03676</name>
</gene>
<dbReference type="Pfam" id="PF00355">
    <property type="entry name" value="Rieske"/>
    <property type="match status" value="1"/>
</dbReference>
<dbReference type="Proteomes" id="UP001569175">
    <property type="component" value="Unassembled WGS sequence"/>
</dbReference>
<keyword evidence="7" id="KW-0560">Oxidoreductase</keyword>